<reference evidence="1 2" key="1">
    <citation type="submission" date="2018-09" db="EMBL/GenBank/DDBJ databases">
        <authorList>
            <person name="Zeman M."/>
            <person name="Pardy F."/>
        </authorList>
    </citation>
    <scope>NUCLEOTIDE SEQUENCE [LARGE SCALE GENOMIC DNA]</scope>
    <source>
        <strain evidence="1 2">CCM 8852</strain>
    </source>
</reference>
<accession>A0A418QI23</accession>
<gene>
    <name evidence="1" type="ORF">D0T11_21430</name>
</gene>
<dbReference type="Proteomes" id="UP000284250">
    <property type="component" value="Unassembled WGS sequence"/>
</dbReference>
<organism evidence="1 2">
    <name type="scientific">Hymenobacter rubripertinctus</name>
    <dbReference type="NCBI Taxonomy" id="2029981"/>
    <lineage>
        <taxon>Bacteria</taxon>
        <taxon>Pseudomonadati</taxon>
        <taxon>Bacteroidota</taxon>
        <taxon>Cytophagia</taxon>
        <taxon>Cytophagales</taxon>
        <taxon>Hymenobacteraceae</taxon>
        <taxon>Hymenobacter</taxon>
    </lineage>
</organism>
<reference evidence="1 2" key="2">
    <citation type="submission" date="2019-01" db="EMBL/GenBank/DDBJ databases">
        <title>Hymenobacter humicola sp. nov., isolated from soils in Antarctica.</title>
        <authorList>
            <person name="Sedlacek I."/>
            <person name="Holochova P."/>
            <person name="Kralova S."/>
            <person name="Pantucek R."/>
            <person name="Stankova E."/>
            <person name="Vrbovska V."/>
            <person name="Kristofova L."/>
            <person name="Svec P."/>
            <person name="Busse H.-J."/>
        </authorList>
    </citation>
    <scope>NUCLEOTIDE SEQUENCE [LARGE SCALE GENOMIC DNA]</scope>
    <source>
        <strain evidence="1 2">CCM 8852</strain>
    </source>
</reference>
<evidence type="ECO:0000313" key="2">
    <source>
        <dbReference type="Proteomes" id="UP000284250"/>
    </source>
</evidence>
<proteinExistence type="predicted"/>
<protein>
    <submittedName>
        <fullName evidence="1">Uncharacterized protein</fullName>
    </submittedName>
</protein>
<name>A0A418QI23_9BACT</name>
<sequence length="76" mass="8548">METKGGIQARIVELTKEITDVQEQLCFWQSTEDPELMEDAPGRVAVLETDLENLLNWRAGALRQLGINPDNAAWHA</sequence>
<evidence type="ECO:0000313" key="1">
    <source>
        <dbReference type="EMBL" id="RIY04816.1"/>
    </source>
</evidence>
<comment type="caution">
    <text evidence="1">The sequence shown here is derived from an EMBL/GenBank/DDBJ whole genome shotgun (WGS) entry which is preliminary data.</text>
</comment>
<keyword evidence="2" id="KW-1185">Reference proteome</keyword>
<dbReference type="AlphaFoldDB" id="A0A418QI23"/>
<dbReference type="EMBL" id="QYCN01000079">
    <property type="protein sequence ID" value="RIY04816.1"/>
    <property type="molecule type" value="Genomic_DNA"/>
</dbReference>